<evidence type="ECO:0000313" key="1">
    <source>
        <dbReference type="EMBL" id="SDP06346.1"/>
    </source>
</evidence>
<name>A0A1H0PP33_9ACTN</name>
<dbReference type="AlphaFoldDB" id="A0A1H0PP33"/>
<evidence type="ECO:0000313" key="2">
    <source>
        <dbReference type="Proteomes" id="UP000198741"/>
    </source>
</evidence>
<organism evidence="1 2">
    <name type="scientific">Nakamurella panacisegetis</name>
    <dbReference type="NCBI Taxonomy" id="1090615"/>
    <lineage>
        <taxon>Bacteria</taxon>
        <taxon>Bacillati</taxon>
        <taxon>Actinomycetota</taxon>
        <taxon>Actinomycetes</taxon>
        <taxon>Nakamurellales</taxon>
        <taxon>Nakamurellaceae</taxon>
        <taxon>Nakamurella</taxon>
    </lineage>
</organism>
<gene>
    <name evidence="1" type="ORF">SAMN04515671_2846</name>
</gene>
<evidence type="ECO:0008006" key="3">
    <source>
        <dbReference type="Google" id="ProtNLM"/>
    </source>
</evidence>
<dbReference type="Proteomes" id="UP000198741">
    <property type="component" value="Chromosome I"/>
</dbReference>
<protein>
    <recommendedName>
        <fullName evidence="3">EVE domain-containing protein</fullName>
    </recommendedName>
</protein>
<proteinExistence type="predicted"/>
<dbReference type="EMBL" id="LT629710">
    <property type="protein sequence ID" value="SDP06346.1"/>
    <property type="molecule type" value="Genomic_DNA"/>
</dbReference>
<keyword evidence="2" id="KW-1185">Reference proteome</keyword>
<reference evidence="1 2" key="1">
    <citation type="submission" date="2016-10" db="EMBL/GenBank/DDBJ databases">
        <authorList>
            <person name="de Groot N.N."/>
        </authorList>
    </citation>
    <scope>NUCLEOTIDE SEQUENCE [LARGE SCALE GENOMIC DNA]</scope>
    <source>
        <strain evidence="2">P4-7,KCTC 19426,CECT 7604</strain>
    </source>
</reference>
<sequence>MAGWILIVGADSSENWALGRGDGIWATKKSRPFKTGDDLFFWQAGSGLIATAVALSDSLSSAEYDYRSLPWPDRWGFREQVRENEIYKSIVEMRVLKETSPLSFSWNEVRDALDFRTGANAAPVQLDDQASSVAKAWFDTGFGHDQPDIEMT</sequence>
<accession>A0A1H0PP33</accession>